<reference evidence="1 2" key="1">
    <citation type="journal article" date="2013" name="PLoS Genet.">
        <title>The genome and development-dependent transcriptomes of Pyronema confluens: a window into fungal evolution.</title>
        <authorList>
            <person name="Traeger S."/>
            <person name="Altegoer F."/>
            <person name="Freitag M."/>
            <person name="Gabaldon T."/>
            <person name="Kempken F."/>
            <person name="Kumar A."/>
            <person name="Marcet-Houben M."/>
            <person name="Poggeler S."/>
            <person name="Stajich J.E."/>
            <person name="Nowrousian M."/>
        </authorList>
    </citation>
    <scope>NUCLEOTIDE SEQUENCE [LARGE SCALE GENOMIC DNA]</scope>
    <source>
        <strain evidence="2">CBS 100304</strain>
        <tissue evidence="1">Vegetative mycelium</tissue>
    </source>
</reference>
<dbReference type="Proteomes" id="UP000018144">
    <property type="component" value="Unassembled WGS sequence"/>
</dbReference>
<accession>U4LIB0</accession>
<dbReference type="EMBL" id="HF935675">
    <property type="protein sequence ID" value="CCX12069.1"/>
    <property type="molecule type" value="Genomic_DNA"/>
</dbReference>
<gene>
    <name evidence="1" type="ORF">PCON_11663</name>
</gene>
<keyword evidence="2" id="KW-1185">Reference proteome</keyword>
<protein>
    <submittedName>
        <fullName evidence="1">Similar to kinesin, putative [Aspergillus flavus NRRL3357] acc. no. XP_002374699</fullName>
    </submittedName>
</protein>
<evidence type="ECO:0000313" key="1">
    <source>
        <dbReference type="EMBL" id="CCX12069.1"/>
    </source>
</evidence>
<organism evidence="1 2">
    <name type="scientific">Pyronema omphalodes (strain CBS 100304)</name>
    <name type="common">Pyronema confluens</name>
    <dbReference type="NCBI Taxonomy" id="1076935"/>
    <lineage>
        <taxon>Eukaryota</taxon>
        <taxon>Fungi</taxon>
        <taxon>Dikarya</taxon>
        <taxon>Ascomycota</taxon>
        <taxon>Pezizomycotina</taxon>
        <taxon>Pezizomycetes</taxon>
        <taxon>Pezizales</taxon>
        <taxon>Pyronemataceae</taxon>
        <taxon>Pyronema</taxon>
    </lineage>
</organism>
<evidence type="ECO:0000313" key="2">
    <source>
        <dbReference type="Proteomes" id="UP000018144"/>
    </source>
</evidence>
<proteinExistence type="predicted"/>
<sequence length="59" mass="6898">MVLAIQRRVFGKEHPDTIGRLEHQAFVYRRQERRKEAEDIGNGTANIGVLGFSFREKLR</sequence>
<dbReference type="Gene3D" id="1.25.40.10">
    <property type="entry name" value="Tetratricopeptide repeat domain"/>
    <property type="match status" value="1"/>
</dbReference>
<dbReference type="AlphaFoldDB" id="U4LIB0"/>
<dbReference type="InterPro" id="IPR011990">
    <property type="entry name" value="TPR-like_helical_dom_sf"/>
</dbReference>
<name>U4LIB0_PYROM</name>